<keyword evidence="1" id="KW-0732">Signal</keyword>
<organism evidence="2 3">
    <name type="scientific">Cercophora newfieldiana</name>
    <dbReference type="NCBI Taxonomy" id="92897"/>
    <lineage>
        <taxon>Eukaryota</taxon>
        <taxon>Fungi</taxon>
        <taxon>Dikarya</taxon>
        <taxon>Ascomycota</taxon>
        <taxon>Pezizomycotina</taxon>
        <taxon>Sordariomycetes</taxon>
        <taxon>Sordariomycetidae</taxon>
        <taxon>Sordariales</taxon>
        <taxon>Lasiosphaeriaceae</taxon>
        <taxon>Cercophora</taxon>
    </lineage>
</organism>
<comment type="caution">
    <text evidence="2">The sequence shown here is derived from an EMBL/GenBank/DDBJ whole genome shotgun (WGS) entry which is preliminary data.</text>
</comment>
<sequence>MHLHSLILAALGVTFASASHLTIITRQDTNFLGGLHQGVWTTNNPDENYDIDTDNGCYDTGVPGVQGFCMDMNNKRAHFFDGSRKRCFREWREQSVGSCMKGICSIGRWNEVTCDW</sequence>
<proteinExistence type="predicted"/>
<keyword evidence="3" id="KW-1185">Reference proteome</keyword>
<accession>A0AA39YCV3</accession>
<dbReference type="EMBL" id="JAULSV010000003">
    <property type="protein sequence ID" value="KAK0649974.1"/>
    <property type="molecule type" value="Genomic_DNA"/>
</dbReference>
<gene>
    <name evidence="2" type="ORF">B0T16DRAFT_457335</name>
</gene>
<feature type="signal peptide" evidence="1">
    <location>
        <begin position="1"/>
        <end position="18"/>
    </location>
</feature>
<protein>
    <submittedName>
        <fullName evidence="2">Uncharacterized protein</fullName>
    </submittedName>
</protein>
<evidence type="ECO:0000313" key="2">
    <source>
        <dbReference type="EMBL" id="KAK0649974.1"/>
    </source>
</evidence>
<evidence type="ECO:0000256" key="1">
    <source>
        <dbReference type="SAM" id="SignalP"/>
    </source>
</evidence>
<evidence type="ECO:0000313" key="3">
    <source>
        <dbReference type="Proteomes" id="UP001174936"/>
    </source>
</evidence>
<name>A0AA39YCV3_9PEZI</name>
<dbReference type="AlphaFoldDB" id="A0AA39YCV3"/>
<feature type="chain" id="PRO_5041429615" evidence="1">
    <location>
        <begin position="19"/>
        <end position="116"/>
    </location>
</feature>
<dbReference type="Proteomes" id="UP001174936">
    <property type="component" value="Unassembled WGS sequence"/>
</dbReference>
<reference evidence="2" key="1">
    <citation type="submission" date="2023-06" db="EMBL/GenBank/DDBJ databases">
        <title>Genome-scale phylogeny and comparative genomics of the fungal order Sordariales.</title>
        <authorList>
            <consortium name="Lawrence Berkeley National Laboratory"/>
            <person name="Hensen N."/>
            <person name="Bonometti L."/>
            <person name="Westerberg I."/>
            <person name="Brannstrom I.O."/>
            <person name="Guillou S."/>
            <person name="Cros-Aarteil S."/>
            <person name="Calhoun S."/>
            <person name="Haridas S."/>
            <person name="Kuo A."/>
            <person name="Mondo S."/>
            <person name="Pangilinan J."/>
            <person name="Riley R."/>
            <person name="Labutti K."/>
            <person name="Andreopoulos B."/>
            <person name="Lipzen A."/>
            <person name="Chen C."/>
            <person name="Yanf M."/>
            <person name="Daum C."/>
            <person name="Ng V."/>
            <person name="Clum A."/>
            <person name="Steindorff A."/>
            <person name="Ohm R."/>
            <person name="Martin F."/>
            <person name="Silar P."/>
            <person name="Natvig D."/>
            <person name="Lalanne C."/>
            <person name="Gautier V."/>
            <person name="Ament-Velasquez S.L."/>
            <person name="Kruys A."/>
            <person name="Hutchinson M.I."/>
            <person name="Powell A.J."/>
            <person name="Barry K."/>
            <person name="Miller A.N."/>
            <person name="Grigoriev I.V."/>
            <person name="Debuchy R."/>
            <person name="Gladieux P."/>
            <person name="Thoren M.H."/>
            <person name="Johannesson H."/>
        </authorList>
    </citation>
    <scope>NUCLEOTIDE SEQUENCE</scope>
    <source>
        <strain evidence="2">SMH2532-1</strain>
    </source>
</reference>